<dbReference type="Pfam" id="PF11741">
    <property type="entry name" value="AMIN"/>
    <property type="match status" value="1"/>
</dbReference>
<evidence type="ECO:0000313" key="7">
    <source>
        <dbReference type="Proteomes" id="UP000247536"/>
    </source>
</evidence>
<dbReference type="EC" id="3.5.1.28" evidence="2"/>
<dbReference type="PANTHER" id="PTHR30404">
    <property type="entry name" value="N-ACETYLMURAMOYL-L-ALANINE AMIDASE"/>
    <property type="match status" value="1"/>
</dbReference>
<reference evidence="6 7" key="1">
    <citation type="submission" date="2018-06" db="EMBL/GenBank/DDBJ databases">
        <title>Rhizobium wuzhouense sp. nov., isolated from roots of Oryza officinalis.</title>
        <authorList>
            <person name="Yuan T."/>
        </authorList>
    </citation>
    <scope>NUCLEOTIDE SEQUENCE [LARGE SCALE GENOMIC DNA]</scope>
    <source>
        <strain evidence="6 7">W44</strain>
    </source>
</reference>
<dbReference type="Gene3D" id="2.60.40.3500">
    <property type="match status" value="1"/>
</dbReference>
<proteinExistence type="predicted"/>
<sequence>MIWSSGRRKRHAIERNDARGAAVILVTADCSAPWGRHLNSGFKHEVGGRAAVIGRIVVAAVWLVFGVLAGQGAALASSPDAPSDKLLAYAARIAGDDARTRIVIDFDQKPDFEVRYIASPDRIVVDLPATAFGFAADTLAPTGLFSDIRFGSMDDASARLVLTAARPARLVTAEAVENEDGKGFRLVLDAELVPQQDFAALVAAQAWTPAAAPPPIDPAAAPVDPAASEFVIAIDAGHGGIDAGATGATSKTAEKDITLAFAKVLHDKLAKQPGIRAVLTRDTDRFLSLSERVVVARQKGAQLLISLHADTLRQGDIRGATVYTISDKASDHMAAQLAERENFSDTLGGVELPAETAEVNDILLDLTRRETQAFSISLAQAVVGSFEGQISLINNPHRHAGFRVLQAPDMPSILLELGFLSNKDDEALLLDPAWREKVADLLVEAVRRYRAPLVANGG</sequence>
<dbReference type="Proteomes" id="UP000247536">
    <property type="component" value="Unassembled WGS sequence"/>
</dbReference>
<dbReference type="InterPro" id="IPR021731">
    <property type="entry name" value="AMIN_dom"/>
</dbReference>
<evidence type="ECO:0000256" key="1">
    <source>
        <dbReference type="ARBA" id="ARBA00001561"/>
    </source>
</evidence>
<accession>A0ABX5NNN4</accession>
<comment type="caution">
    <text evidence="6">The sequence shown here is derived from an EMBL/GenBank/DDBJ whole genome shotgun (WGS) entry which is preliminary data.</text>
</comment>
<dbReference type="CDD" id="cd02696">
    <property type="entry name" value="MurNAc-LAA"/>
    <property type="match status" value="1"/>
</dbReference>
<dbReference type="EMBL" id="QJRY01000008">
    <property type="protein sequence ID" value="PYB70653.1"/>
    <property type="molecule type" value="Genomic_DNA"/>
</dbReference>
<evidence type="ECO:0000313" key="6">
    <source>
        <dbReference type="EMBL" id="PYB70653.1"/>
    </source>
</evidence>
<keyword evidence="3" id="KW-0378">Hydrolase</keyword>
<dbReference type="Gene3D" id="3.40.630.40">
    <property type="entry name" value="Zn-dependent exopeptidases"/>
    <property type="match status" value="1"/>
</dbReference>
<feature type="transmembrane region" description="Helical" evidence="4">
    <location>
        <begin position="52"/>
        <end position="76"/>
    </location>
</feature>
<keyword evidence="7" id="KW-1185">Reference proteome</keyword>
<name>A0ABX5NNN4_9HYPH</name>
<dbReference type="Pfam" id="PF01520">
    <property type="entry name" value="Amidase_3"/>
    <property type="match status" value="1"/>
</dbReference>
<dbReference type="InterPro" id="IPR050695">
    <property type="entry name" value="N-acetylmuramoyl_amidase_3"/>
</dbReference>
<keyword evidence="4" id="KW-0472">Membrane</keyword>
<dbReference type="InterPro" id="IPR002508">
    <property type="entry name" value="MurNAc-LAA_cat"/>
</dbReference>
<dbReference type="SMART" id="SM00646">
    <property type="entry name" value="Ami_3"/>
    <property type="match status" value="1"/>
</dbReference>
<protein>
    <recommendedName>
        <fullName evidence="2">N-acetylmuramoyl-L-alanine amidase</fullName>
        <ecNumber evidence="2">3.5.1.28</ecNumber>
    </recommendedName>
</protein>
<feature type="domain" description="MurNAc-LAA" evidence="5">
    <location>
        <begin position="293"/>
        <end position="447"/>
    </location>
</feature>
<dbReference type="PANTHER" id="PTHR30404:SF0">
    <property type="entry name" value="N-ACETYLMURAMOYL-L-ALANINE AMIDASE AMIC"/>
    <property type="match status" value="1"/>
</dbReference>
<keyword evidence="4" id="KW-0812">Transmembrane</keyword>
<comment type="catalytic activity">
    <reaction evidence="1">
        <text>Hydrolyzes the link between N-acetylmuramoyl residues and L-amino acid residues in certain cell-wall glycopeptides.</text>
        <dbReference type="EC" id="3.5.1.28"/>
    </reaction>
</comment>
<evidence type="ECO:0000256" key="2">
    <source>
        <dbReference type="ARBA" id="ARBA00011901"/>
    </source>
</evidence>
<evidence type="ECO:0000256" key="3">
    <source>
        <dbReference type="ARBA" id="ARBA00022801"/>
    </source>
</evidence>
<evidence type="ECO:0000256" key="4">
    <source>
        <dbReference type="SAM" id="Phobius"/>
    </source>
</evidence>
<organism evidence="6 7">
    <name type="scientific">Rhizobium wuzhouense</name>
    <dbReference type="NCBI Taxonomy" id="1986026"/>
    <lineage>
        <taxon>Bacteria</taxon>
        <taxon>Pseudomonadati</taxon>
        <taxon>Pseudomonadota</taxon>
        <taxon>Alphaproteobacteria</taxon>
        <taxon>Hyphomicrobiales</taxon>
        <taxon>Rhizobiaceae</taxon>
        <taxon>Rhizobium/Agrobacterium group</taxon>
        <taxon>Rhizobium</taxon>
    </lineage>
</organism>
<evidence type="ECO:0000259" key="5">
    <source>
        <dbReference type="SMART" id="SM00646"/>
    </source>
</evidence>
<keyword evidence="4" id="KW-1133">Transmembrane helix</keyword>
<gene>
    <name evidence="6" type="ORF">DMY87_19400</name>
</gene>
<dbReference type="SUPFAM" id="SSF53187">
    <property type="entry name" value="Zn-dependent exopeptidases"/>
    <property type="match status" value="1"/>
</dbReference>